<sequence length="420" mass="46119">MRTFKAALVGIGGFGSSHVRAMSELAQEGRIEIPAFAELQPDRFPEQFERLTALGAAHYTDYEQMLADHPEIDFVAIATPIAAHKPMCVRVLEMGFHVLVEKPPAVTIQDLDEIIAARKASGKLCQVDFQNTSGRAFRELLDRLHAGAIGEVKRVTGVGIWSRSKAYYARTPWAGKLTNGGKYVLDGTFNNPFAHLLNNCLLAAGDADPSRMLPQTVQAELYRVNDIEGDDVSCIRAVTHDGVEVLFYAMLCHPANETPFIAVEGTLGEIVWHYDNRIVQRIGGEEEVRSFGEENLMRNMYDNLMQAIANPDVPLFAPIEASRGFVLVSNGAYESSQAVRTISGSFVTEQEAGDSIIRLLPALSEGIREAASQGLLYSEVPFPWAKPTEPARMDAYRHFELPPGYATEGRTPPSGVPNQA</sequence>
<dbReference type="Gene3D" id="3.30.360.10">
    <property type="entry name" value="Dihydrodipicolinate Reductase, domain 2"/>
    <property type="match status" value="1"/>
</dbReference>
<feature type="domain" description="Gfo/Idh/MocA-like oxidoreductase N-terminal" evidence="2">
    <location>
        <begin position="4"/>
        <end position="129"/>
    </location>
</feature>
<dbReference type="SUPFAM" id="SSF55347">
    <property type="entry name" value="Glyceraldehyde-3-phosphate dehydrogenase-like, C-terminal domain"/>
    <property type="match status" value="1"/>
</dbReference>
<dbReference type="InterPro" id="IPR036291">
    <property type="entry name" value="NAD(P)-bd_dom_sf"/>
</dbReference>
<dbReference type="GO" id="GO:0000166">
    <property type="term" value="F:nucleotide binding"/>
    <property type="evidence" value="ECO:0007669"/>
    <property type="project" value="InterPro"/>
</dbReference>
<name>A0A7X0SMI6_9BACL</name>
<dbReference type="RefSeq" id="WP_185128163.1">
    <property type="nucleotide sequence ID" value="NZ_JACJVO010000007.1"/>
</dbReference>
<dbReference type="InterPro" id="IPR050463">
    <property type="entry name" value="Gfo/Idh/MocA_oxidrdct_glycsds"/>
</dbReference>
<evidence type="ECO:0000259" key="2">
    <source>
        <dbReference type="Pfam" id="PF01408"/>
    </source>
</evidence>
<dbReference type="GO" id="GO:0016491">
    <property type="term" value="F:oxidoreductase activity"/>
    <property type="evidence" value="ECO:0007669"/>
    <property type="project" value="UniProtKB-KW"/>
</dbReference>
<keyword evidence="1" id="KW-0560">Oxidoreductase</keyword>
<dbReference type="PANTHER" id="PTHR43818">
    <property type="entry name" value="BCDNA.GH03377"/>
    <property type="match status" value="1"/>
</dbReference>
<reference evidence="3 4" key="1">
    <citation type="submission" date="2020-08" db="EMBL/GenBank/DDBJ databases">
        <title>Cohnella phylogeny.</title>
        <authorList>
            <person name="Dunlap C."/>
        </authorList>
    </citation>
    <scope>NUCLEOTIDE SEQUENCE [LARGE SCALE GENOMIC DNA]</scope>
    <source>
        <strain evidence="3 4">CBP 2801</strain>
    </source>
</reference>
<dbReference type="Proteomes" id="UP000564644">
    <property type="component" value="Unassembled WGS sequence"/>
</dbReference>
<evidence type="ECO:0000256" key="1">
    <source>
        <dbReference type="ARBA" id="ARBA00023002"/>
    </source>
</evidence>
<dbReference type="EMBL" id="JACJVO010000007">
    <property type="protein sequence ID" value="MBB6730503.1"/>
    <property type="molecule type" value="Genomic_DNA"/>
</dbReference>
<dbReference type="AlphaFoldDB" id="A0A7X0SMI6"/>
<proteinExistence type="predicted"/>
<dbReference type="Pfam" id="PF01408">
    <property type="entry name" value="GFO_IDH_MocA"/>
    <property type="match status" value="1"/>
</dbReference>
<dbReference type="InterPro" id="IPR000683">
    <property type="entry name" value="Gfo/Idh/MocA-like_OxRdtase_N"/>
</dbReference>
<organism evidence="3 4">
    <name type="scientific">Cohnella zeiphila</name>
    <dbReference type="NCBI Taxonomy" id="2761120"/>
    <lineage>
        <taxon>Bacteria</taxon>
        <taxon>Bacillati</taxon>
        <taxon>Bacillota</taxon>
        <taxon>Bacilli</taxon>
        <taxon>Bacillales</taxon>
        <taxon>Paenibacillaceae</taxon>
        <taxon>Cohnella</taxon>
    </lineage>
</organism>
<accession>A0A7X0SMI6</accession>
<dbReference type="Gene3D" id="3.40.50.720">
    <property type="entry name" value="NAD(P)-binding Rossmann-like Domain"/>
    <property type="match status" value="1"/>
</dbReference>
<dbReference type="PANTHER" id="PTHR43818:SF11">
    <property type="entry name" value="BCDNA.GH03377"/>
    <property type="match status" value="1"/>
</dbReference>
<evidence type="ECO:0000313" key="4">
    <source>
        <dbReference type="Proteomes" id="UP000564644"/>
    </source>
</evidence>
<evidence type="ECO:0000313" key="3">
    <source>
        <dbReference type="EMBL" id="MBB6730503.1"/>
    </source>
</evidence>
<keyword evidence="4" id="KW-1185">Reference proteome</keyword>
<dbReference type="SUPFAM" id="SSF51735">
    <property type="entry name" value="NAD(P)-binding Rossmann-fold domains"/>
    <property type="match status" value="1"/>
</dbReference>
<protein>
    <submittedName>
        <fullName evidence="3">Gfo/Idh/MocA family oxidoreductase</fullName>
    </submittedName>
</protein>
<gene>
    <name evidence="3" type="ORF">H7C18_06270</name>
</gene>
<comment type="caution">
    <text evidence="3">The sequence shown here is derived from an EMBL/GenBank/DDBJ whole genome shotgun (WGS) entry which is preliminary data.</text>
</comment>